<dbReference type="Proteomes" id="UP001346869">
    <property type="component" value="Unassembled WGS sequence"/>
</dbReference>
<dbReference type="EMBL" id="JAUZQC010000011">
    <property type="protein sequence ID" value="KAK5863245.1"/>
    <property type="molecule type" value="Genomic_DNA"/>
</dbReference>
<dbReference type="GO" id="GO:0005634">
    <property type="term" value="C:nucleus"/>
    <property type="evidence" value="ECO:0007669"/>
    <property type="project" value="UniProtKB-SubCell"/>
</dbReference>
<evidence type="ECO:0000256" key="4">
    <source>
        <dbReference type="SAM" id="MobiDB-lite"/>
    </source>
</evidence>
<evidence type="ECO:0000256" key="3">
    <source>
        <dbReference type="ARBA" id="ARBA00023242"/>
    </source>
</evidence>
<dbReference type="Pfam" id="PF15772">
    <property type="entry name" value="UPF0688"/>
    <property type="match status" value="1"/>
</dbReference>
<proteinExistence type="inferred from homology"/>
<feature type="region of interest" description="Disordered" evidence="4">
    <location>
        <begin position="78"/>
        <end position="100"/>
    </location>
</feature>
<evidence type="ECO:0000256" key="2">
    <source>
        <dbReference type="ARBA" id="ARBA00006634"/>
    </source>
</evidence>
<sequence>MQKMPGQLESLKPRKRKSSSRKASTTRRKCVKSPIMQPAAAAAAAAAAAGSSSAVDGLSKADGAVERLSAISCECQQSAGRKRCSASPELEGQEGKENEVRTGLEVDSCRVNCVWDKHESEDMDCEESSKNIFPDDDSNQILPVEQFFGNLDAVQDFPQRLPASSARGQSDNAGRRRRHYYAAENSDEEEAGVSSRGDT</sequence>
<evidence type="ECO:0000313" key="6">
    <source>
        <dbReference type="Proteomes" id="UP001346869"/>
    </source>
</evidence>
<dbReference type="PANTHER" id="PTHR28491:SF1">
    <property type="entry name" value="UPF0688 PROTEIN C1ORF174"/>
    <property type="match status" value="1"/>
</dbReference>
<dbReference type="PANTHER" id="PTHR28491">
    <property type="entry name" value="UPF0688 PROTEIN C1ORF174"/>
    <property type="match status" value="1"/>
</dbReference>
<protein>
    <submittedName>
        <fullName evidence="5">Uncharacterized protein</fullName>
    </submittedName>
</protein>
<gene>
    <name evidence="5" type="ORF">PBY51_000291</name>
</gene>
<keyword evidence="3" id="KW-0539">Nucleus</keyword>
<reference evidence="5 6" key="2">
    <citation type="journal article" date="2023" name="Mol. Biol. Evol.">
        <title>Genomics of Secondarily Temperate Adaptation in the Only Non-Antarctic Icefish.</title>
        <authorList>
            <person name="Rivera-Colon A.G."/>
            <person name="Rayamajhi N."/>
            <person name="Minhas B.F."/>
            <person name="Madrigal G."/>
            <person name="Bilyk K.T."/>
            <person name="Yoon V."/>
            <person name="Hune M."/>
            <person name="Gregory S."/>
            <person name="Cheng C.H.C."/>
            <person name="Catchen J.M."/>
        </authorList>
    </citation>
    <scope>NUCLEOTIDE SEQUENCE [LARGE SCALE GENOMIC DNA]</scope>
    <source>
        <strain evidence="5">JMC-PN-2008</strain>
    </source>
</reference>
<dbReference type="AlphaFoldDB" id="A0AAN7XP44"/>
<evidence type="ECO:0000313" key="5">
    <source>
        <dbReference type="EMBL" id="KAK5863245.1"/>
    </source>
</evidence>
<reference evidence="5 6" key="1">
    <citation type="journal article" date="2023" name="Genes (Basel)">
        <title>Chromosome-Level Genome Assembly and Circadian Gene Repertoire of the Patagonia Blennie Eleginops maclovinus-The Closest Ancestral Proxy of Antarctic Cryonotothenioids.</title>
        <authorList>
            <person name="Cheng C.C."/>
            <person name="Rivera-Colon A.G."/>
            <person name="Minhas B.F."/>
            <person name="Wilson L."/>
            <person name="Rayamajhi N."/>
            <person name="Vargas-Chacoff L."/>
            <person name="Catchen J.M."/>
        </authorList>
    </citation>
    <scope>NUCLEOTIDE SEQUENCE [LARGE SCALE GENOMIC DNA]</scope>
    <source>
        <strain evidence="5">JMC-PN-2008</strain>
    </source>
</reference>
<feature type="region of interest" description="Disordered" evidence="4">
    <location>
        <begin position="159"/>
        <end position="199"/>
    </location>
</feature>
<organism evidence="5 6">
    <name type="scientific">Eleginops maclovinus</name>
    <name type="common">Patagonian blennie</name>
    <name type="synonym">Eleginus maclovinus</name>
    <dbReference type="NCBI Taxonomy" id="56733"/>
    <lineage>
        <taxon>Eukaryota</taxon>
        <taxon>Metazoa</taxon>
        <taxon>Chordata</taxon>
        <taxon>Craniata</taxon>
        <taxon>Vertebrata</taxon>
        <taxon>Euteleostomi</taxon>
        <taxon>Actinopterygii</taxon>
        <taxon>Neopterygii</taxon>
        <taxon>Teleostei</taxon>
        <taxon>Neoteleostei</taxon>
        <taxon>Acanthomorphata</taxon>
        <taxon>Eupercaria</taxon>
        <taxon>Perciformes</taxon>
        <taxon>Notothenioidei</taxon>
        <taxon>Eleginopidae</taxon>
        <taxon>Eleginops</taxon>
    </lineage>
</organism>
<feature type="region of interest" description="Disordered" evidence="4">
    <location>
        <begin position="1"/>
        <end position="34"/>
    </location>
</feature>
<accession>A0AAN7XP44</accession>
<comment type="similarity">
    <text evidence="2">Belongs to the UPF0688 family.</text>
</comment>
<comment type="caution">
    <text evidence="5">The sequence shown here is derived from an EMBL/GenBank/DDBJ whole genome shotgun (WGS) entry which is preliminary data.</text>
</comment>
<keyword evidence="6" id="KW-1185">Reference proteome</keyword>
<dbReference type="InterPro" id="IPR031530">
    <property type="entry name" value="UPF0688"/>
</dbReference>
<evidence type="ECO:0000256" key="1">
    <source>
        <dbReference type="ARBA" id="ARBA00004123"/>
    </source>
</evidence>
<comment type="subcellular location">
    <subcellularLocation>
        <location evidence="1">Nucleus</location>
    </subcellularLocation>
</comment>
<name>A0AAN7XP44_ELEMC</name>
<feature type="compositionally biased region" description="Basic residues" evidence="4">
    <location>
        <begin position="13"/>
        <end position="31"/>
    </location>
</feature>